<keyword evidence="1" id="KW-0472">Membrane</keyword>
<accession>A0A8C1CLX2</accession>
<keyword evidence="3" id="KW-1185">Reference proteome</keyword>
<sequence length="137" mass="15517">MQFKTVNLSAQAGKNATICSVPIAIVYMVITYQLKEIHKRYLNCFQQDCILMSLNIKNTSLRILNVDVSDSGLYFCGDSRMMTFGDGTNLDIKERSVTQLQNETEITNKGVYYLTFFNIFGGIIVILIIILLTMLII</sequence>
<proteinExistence type="predicted"/>
<reference evidence="2" key="1">
    <citation type="submission" date="2025-08" db="UniProtKB">
        <authorList>
            <consortium name="Ensembl"/>
        </authorList>
    </citation>
    <scope>IDENTIFICATION</scope>
</reference>
<name>A0A8C1CLX2_CYPCA</name>
<dbReference type="Proteomes" id="UP001108240">
    <property type="component" value="Unplaced"/>
</dbReference>
<keyword evidence="1" id="KW-0812">Transmembrane</keyword>
<feature type="transmembrane region" description="Helical" evidence="1">
    <location>
        <begin position="12"/>
        <end position="30"/>
    </location>
</feature>
<reference evidence="2" key="2">
    <citation type="submission" date="2025-09" db="UniProtKB">
        <authorList>
            <consortium name="Ensembl"/>
        </authorList>
    </citation>
    <scope>IDENTIFICATION</scope>
</reference>
<dbReference type="AlphaFoldDB" id="A0A8C1CLX2"/>
<dbReference type="GeneTree" id="ENSGT00920000150729"/>
<dbReference type="Ensembl" id="ENSCCRT00000053999.2">
    <property type="protein sequence ID" value="ENSCCRP00000049851.2"/>
    <property type="gene ID" value="ENSCCRG00000026616.2"/>
</dbReference>
<dbReference type="SUPFAM" id="SSF48726">
    <property type="entry name" value="Immunoglobulin"/>
    <property type="match status" value="1"/>
</dbReference>
<keyword evidence="1" id="KW-1133">Transmembrane helix</keyword>
<feature type="transmembrane region" description="Helical" evidence="1">
    <location>
        <begin position="111"/>
        <end position="136"/>
    </location>
</feature>
<dbReference type="InterPro" id="IPR013783">
    <property type="entry name" value="Ig-like_fold"/>
</dbReference>
<evidence type="ECO:0000313" key="2">
    <source>
        <dbReference type="Ensembl" id="ENSCCRP00000049851.2"/>
    </source>
</evidence>
<dbReference type="Gene3D" id="2.60.40.10">
    <property type="entry name" value="Immunoglobulins"/>
    <property type="match status" value="1"/>
</dbReference>
<evidence type="ECO:0008006" key="4">
    <source>
        <dbReference type="Google" id="ProtNLM"/>
    </source>
</evidence>
<evidence type="ECO:0000313" key="3">
    <source>
        <dbReference type="Proteomes" id="UP001108240"/>
    </source>
</evidence>
<evidence type="ECO:0000256" key="1">
    <source>
        <dbReference type="SAM" id="Phobius"/>
    </source>
</evidence>
<organism evidence="2 3">
    <name type="scientific">Cyprinus carpio carpio</name>
    <dbReference type="NCBI Taxonomy" id="630221"/>
    <lineage>
        <taxon>Eukaryota</taxon>
        <taxon>Metazoa</taxon>
        <taxon>Chordata</taxon>
        <taxon>Craniata</taxon>
        <taxon>Vertebrata</taxon>
        <taxon>Euteleostomi</taxon>
        <taxon>Actinopterygii</taxon>
        <taxon>Neopterygii</taxon>
        <taxon>Teleostei</taxon>
        <taxon>Ostariophysi</taxon>
        <taxon>Cypriniformes</taxon>
        <taxon>Cyprinidae</taxon>
        <taxon>Cyprininae</taxon>
        <taxon>Cyprinus</taxon>
    </lineage>
</organism>
<protein>
    <recommendedName>
        <fullName evidence="4">Immunoglobulin V-set domain-containing protein</fullName>
    </recommendedName>
</protein>
<dbReference type="InterPro" id="IPR036179">
    <property type="entry name" value="Ig-like_dom_sf"/>
</dbReference>